<dbReference type="PANTHER" id="PTHR22142">
    <property type="match status" value="1"/>
</dbReference>
<proteinExistence type="inferred from homology"/>
<reference evidence="14" key="2">
    <citation type="submission" date="2015-01" db="EMBL/GenBank/DDBJ databases">
        <title>Evolutionary Origins and Diversification of the Mycorrhizal Mutualists.</title>
        <authorList>
            <consortium name="DOE Joint Genome Institute"/>
            <consortium name="Mycorrhizal Genomics Consortium"/>
            <person name="Kohler A."/>
            <person name="Kuo A."/>
            <person name="Nagy L.G."/>
            <person name="Floudas D."/>
            <person name="Copeland A."/>
            <person name="Barry K.W."/>
            <person name="Cichocki N."/>
            <person name="Veneault-Fourrey C."/>
            <person name="LaButti K."/>
            <person name="Lindquist E.A."/>
            <person name="Lipzen A."/>
            <person name="Lundell T."/>
            <person name="Morin E."/>
            <person name="Murat C."/>
            <person name="Riley R."/>
            <person name="Ohm R."/>
            <person name="Sun H."/>
            <person name="Tunlid A."/>
            <person name="Henrissat B."/>
            <person name="Grigoriev I.V."/>
            <person name="Hibbett D.S."/>
            <person name="Martin F."/>
        </authorList>
    </citation>
    <scope>NUCLEOTIDE SEQUENCE [LARGE SCALE GENOMIC DNA]</scope>
    <source>
        <strain evidence="14">MUT 4182</strain>
    </source>
</reference>
<keyword evidence="6 11" id="KW-0175">Coiled coil</keyword>
<evidence type="ECO:0000313" key="14">
    <source>
        <dbReference type="Proteomes" id="UP000054248"/>
    </source>
</evidence>
<protein>
    <recommendedName>
        <fullName evidence="10">Kinetochore protein Spc24</fullName>
    </recommendedName>
</protein>
<evidence type="ECO:0000256" key="4">
    <source>
        <dbReference type="ARBA" id="ARBA00022776"/>
    </source>
</evidence>
<comment type="function">
    <text evidence="10">Acts as a component of the essential kinetochore-associated NDC80 complex, which is required for chromosome segregation and spindle checkpoint activity.</text>
</comment>
<evidence type="ECO:0000256" key="10">
    <source>
        <dbReference type="RuleBase" id="RU368011"/>
    </source>
</evidence>
<keyword evidence="8 10" id="KW-0131">Cell cycle</keyword>
<evidence type="ECO:0000256" key="6">
    <source>
        <dbReference type="ARBA" id="ARBA00023054"/>
    </source>
</evidence>
<organism evidence="13 14">
    <name type="scientific">Tulasnella calospora MUT 4182</name>
    <dbReference type="NCBI Taxonomy" id="1051891"/>
    <lineage>
        <taxon>Eukaryota</taxon>
        <taxon>Fungi</taxon>
        <taxon>Dikarya</taxon>
        <taxon>Basidiomycota</taxon>
        <taxon>Agaricomycotina</taxon>
        <taxon>Agaricomycetes</taxon>
        <taxon>Cantharellales</taxon>
        <taxon>Tulasnellaceae</taxon>
        <taxon>Tulasnella</taxon>
    </lineage>
</organism>
<keyword evidence="2 10" id="KW-0158">Chromosome</keyword>
<evidence type="ECO:0000256" key="9">
    <source>
        <dbReference type="ARBA" id="ARBA00023328"/>
    </source>
</evidence>
<keyword evidence="5 10" id="KW-0995">Kinetochore</keyword>
<evidence type="ECO:0000256" key="11">
    <source>
        <dbReference type="SAM" id="Coils"/>
    </source>
</evidence>
<dbReference type="HOGENOM" id="CLU_108108_1_0_1"/>
<name>A0A0C3QAU1_9AGAM</name>
<dbReference type="SUPFAM" id="SSF143026">
    <property type="entry name" value="Kinetochore globular domain"/>
    <property type="match status" value="1"/>
</dbReference>
<dbReference type="Proteomes" id="UP000054248">
    <property type="component" value="Unassembled WGS sequence"/>
</dbReference>
<keyword evidence="14" id="KW-1185">Reference proteome</keyword>
<dbReference type="Pfam" id="PF08286">
    <property type="entry name" value="Spc24"/>
    <property type="match status" value="1"/>
</dbReference>
<dbReference type="GO" id="GO:0051301">
    <property type="term" value="P:cell division"/>
    <property type="evidence" value="ECO:0007669"/>
    <property type="project" value="UniProtKB-UniRule"/>
</dbReference>
<dbReference type="InterPro" id="IPR013252">
    <property type="entry name" value="Ndc80_Spc24"/>
</dbReference>
<dbReference type="GO" id="GO:0031262">
    <property type="term" value="C:Ndc80 complex"/>
    <property type="evidence" value="ECO:0007669"/>
    <property type="project" value="TreeGrafter"/>
</dbReference>
<feature type="coiled-coil region" evidence="11">
    <location>
        <begin position="80"/>
        <end position="107"/>
    </location>
</feature>
<accession>A0A0C3QAU1</accession>
<evidence type="ECO:0000256" key="5">
    <source>
        <dbReference type="ARBA" id="ARBA00022838"/>
    </source>
</evidence>
<evidence type="ECO:0000256" key="1">
    <source>
        <dbReference type="ARBA" id="ARBA00007804"/>
    </source>
</evidence>
<gene>
    <name evidence="13" type="ORF">M407DRAFT_190745</name>
</gene>
<dbReference type="InterPro" id="IPR038066">
    <property type="entry name" value="Spc24_Fungi_globular_sf"/>
</dbReference>
<keyword evidence="9 10" id="KW-0137">Centromere</keyword>
<keyword evidence="3 10" id="KW-0132">Cell division</keyword>
<keyword evidence="4 10" id="KW-0498">Mitosis</keyword>
<evidence type="ECO:0000256" key="12">
    <source>
        <dbReference type="SAM" id="MobiDB-lite"/>
    </source>
</evidence>
<dbReference type="GO" id="GO:0008017">
    <property type="term" value="F:microtubule binding"/>
    <property type="evidence" value="ECO:0007669"/>
    <property type="project" value="TreeGrafter"/>
</dbReference>
<keyword evidence="7 10" id="KW-0539">Nucleus</keyword>
<evidence type="ECO:0000313" key="13">
    <source>
        <dbReference type="EMBL" id="KIO27460.1"/>
    </source>
</evidence>
<dbReference type="STRING" id="1051891.A0A0C3QAU1"/>
<dbReference type="GO" id="GO:0005634">
    <property type="term" value="C:nucleus"/>
    <property type="evidence" value="ECO:0007669"/>
    <property type="project" value="UniProtKB-SubCell"/>
</dbReference>
<comment type="subunit">
    <text evidence="10">Component of the NDC80 complex.</text>
</comment>
<comment type="similarity">
    <text evidence="1 10">Belongs to the SPC24 family.</text>
</comment>
<evidence type="ECO:0000256" key="8">
    <source>
        <dbReference type="ARBA" id="ARBA00023306"/>
    </source>
</evidence>
<dbReference type="GO" id="GO:0007059">
    <property type="term" value="P:chromosome segregation"/>
    <property type="evidence" value="ECO:0007669"/>
    <property type="project" value="TreeGrafter"/>
</dbReference>
<evidence type="ECO:0000256" key="3">
    <source>
        <dbReference type="ARBA" id="ARBA00022618"/>
    </source>
</evidence>
<dbReference type="AlphaFoldDB" id="A0A0C3QAU1"/>
<comment type="subcellular location">
    <subcellularLocation>
        <location evidence="10">Nucleus</location>
    </subcellularLocation>
    <subcellularLocation>
        <location evidence="10">Chromosome</location>
        <location evidence="10">Centromere</location>
        <location evidence="10">Kinetochore</location>
    </subcellularLocation>
</comment>
<dbReference type="OrthoDB" id="3344830at2759"/>
<dbReference type="EMBL" id="KN823008">
    <property type="protein sequence ID" value="KIO27460.1"/>
    <property type="molecule type" value="Genomic_DNA"/>
</dbReference>
<dbReference type="CDD" id="cd11565">
    <property type="entry name" value="RWD_Spc24"/>
    <property type="match status" value="1"/>
</dbReference>
<evidence type="ECO:0000256" key="2">
    <source>
        <dbReference type="ARBA" id="ARBA00022454"/>
    </source>
</evidence>
<dbReference type="Gene3D" id="3.30.160.430">
    <property type="match status" value="1"/>
</dbReference>
<feature type="region of interest" description="Disordered" evidence="12">
    <location>
        <begin position="42"/>
        <end position="63"/>
    </location>
</feature>
<evidence type="ECO:0000256" key="7">
    <source>
        <dbReference type="ARBA" id="ARBA00023242"/>
    </source>
</evidence>
<feature type="compositionally biased region" description="Polar residues" evidence="12">
    <location>
        <begin position="42"/>
        <end position="57"/>
    </location>
</feature>
<reference evidence="13 14" key="1">
    <citation type="submission" date="2014-04" db="EMBL/GenBank/DDBJ databases">
        <authorList>
            <consortium name="DOE Joint Genome Institute"/>
            <person name="Kuo A."/>
            <person name="Girlanda M."/>
            <person name="Perotto S."/>
            <person name="Kohler A."/>
            <person name="Nagy L.G."/>
            <person name="Floudas D."/>
            <person name="Copeland A."/>
            <person name="Barry K.W."/>
            <person name="Cichocki N."/>
            <person name="Veneault-Fourrey C."/>
            <person name="LaButti K."/>
            <person name="Lindquist E.A."/>
            <person name="Lipzen A."/>
            <person name="Lundell T."/>
            <person name="Morin E."/>
            <person name="Murat C."/>
            <person name="Sun H."/>
            <person name="Tunlid A."/>
            <person name="Henrissat B."/>
            <person name="Grigoriev I.V."/>
            <person name="Hibbett D.S."/>
            <person name="Martin F."/>
            <person name="Nordberg H.P."/>
            <person name="Cantor M.N."/>
            <person name="Hua S.X."/>
        </authorList>
    </citation>
    <scope>NUCLEOTIDE SEQUENCE [LARGE SCALE GENOMIC DNA]</scope>
    <source>
        <strain evidence="13 14">MUT 4182</strain>
    </source>
</reference>
<dbReference type="PANTHER" id="PTHR22142:SF2">
    <property type="entry name" value="KINETOCHORE PROTEIN SPC24"/>
    <property type="match status" value="1"/>
</dbReference>
<sequence>MCNPVEDINLMKRVAVLMEESVRQRQEEVEQMRSELKPLTSKLVSARQSCQRPTSVPSPAAHAQSISKLDAKRFKLVKSIEEGEGALNEKEAEYRRLKAELKELEDKDVTNDVELDGTAVRLNLYRELGFQWVEDKASGEAPKIIIRSESDDVHLVRMDDSLRDFELKNRLWELNSK</sequence>